<evidence type="ECO:0000256" key="9">
    <source>
        <dbReference type="ARBA" id="ARBA00023140"/>
    </source>
</evidence>
<dbReference type="InterPro" id="IPR036322">
    <property type="entry name" value="WD40_repeat_dom_sf"/>
</dbReference>
<keyword evidence="7 12" id="KW-1133">Transmembrane helix</keyword>
<dbReference type="PANTHER" id="PTHR45939:SF5">
    <property type="entry name" value="PEROXISOMAL MEMBRANE PROTEIN PMP34"/>
    <property type="match status" value="1"/>
</dbReference>
<keyword evidence="6" id="KW-0999">Mitochondrion inner membrane</keyword>
<name>A0A9P3BQQ9_ASPVI</name>
<evidence type="ECO:0000256" key="7">
    <source>
        <dbReference type="ARBA" id="ARBA00022989"/>
    </source>
</evidence>
<dbReference type="InterPro" id="IPR023395">
    <property type="entry name" value="MCP_dom_sf"/>
</dbReference>
<dbReference type="SUPFAM" id="SSF103506">
    <property type="entry name" value="Mitochondrial carrier"/>
    <property type="match status" value="1"/>
</dbReference>
<evidence type="ECO:0000313" key="13">
    <source>
        <dbReference type="EMBL" id="GIK00589.1"/>
    </source>
</evidence>
<evidence type="ECO:0000256" key="2">
    <source>
        <dbReference type="ARBA" id="ARBA00006375"/>
    </source>
</evidence>
<feature type="compositionally biased region" description="Basic and acidic residues" evidence="11">
    <location>
        <begin position="726"/>
        <end position="738"/>
    </location>
</feature>
<evidence type="ECO:0000256" key="8">
    <source>
        <dbReference type="ARBA" id="ARBA00023136"/>
    </source>
</evidence>
<dbReference type="Pfam" id="PF00153">
    <property type="entry name" value="Mito_carr"/>
    <property type="match status" value="3"/>
</dbReference>
<dbReference type="FunFam" id="1.50.40.10:FF:000134">
    <property type="entry name" value="Peroxisomal membrane protein PMP47B"/>
    <property type="match status" value="1"/>
</dbReference>
<dbReference type="InterPro" id="IPR001680">
    <property type="entry name" value="WD40_rpt"/>
</dbReference>
<dbReference type="GO" id="GO:0015230">
    <property type="term" value="F:FAD transmembrane transporter activity"/>
    <property type="evidence" value="ECO:0007669"/>
    <property type="project" value="TreeGrafter"/>
</dbReference>
<dbReference type="InterPro" id="IPR018108">
    <property type="entry name" value="MCP_transmembrane"/>
</dbReference>
<dbReference type="InterPro" id="IPR052217">
    <property type="entry name" value="Mito/Peroxisomal_Carrier"/>
</dbReference>
<keyword evidence="14" id="KW-1185">Reference proteome</keyword>
<proteinExistence type="inferred from homology"/>
<feature type="compositionally biased region" description="Acidic residues" evidence="11">
    <location>
        <begin position="901"/>
        <end position="911"/>
    </location>
</feature>
<keyword evidence="8 10" id="KW-0472">Membrane</keyword>
<feature type="repeat" description="Solcar" evidence="10">
    <location>
        <begin position="22"/>
        <end position="107"/>
    </location>
</feature>
<feature type="transmembrane region" description="Helical" evidence="12">
    <location>
        <begin position="191"/>
        <end position="210"/>
    </location>
</feature>
<keyword evidence="5" id="KW-0677">Repeat</keyword>
<evidence type="ECO:0000256" key="11">
    <source>
        <dbReference type="SAM" id="MobiDB-lite"/>
    </source>
</evidence>
<dbReference type="EMBL" id="BOPL01000002">
    <property type="protein sequence ID" value="GIK00589.1"/>
    <property type="molecule type" value="Genomic_DNA"/>
</dbReference>
<evidence type="ECO:0000256" key="6">
    <source>
        <dbReference type="ARBA" id="ARBA00022792"/>
    </source>
</evidence>
<dbReference type="Proteomes" id="UP000710440">
    <property type="component" value="Unassembled WGS sequence"/>
</dbReference>
<evidence type="ECO:0000256" key="12">
    <source>
        <dbReference type="SAM" id="Phobius"/>
    </source>
</evidence>
<protein>
    <submittedName>
        <fullName evidence="13">Uncharacterized protein</fullName>
    </submittedName>
</protein>
<evidence type="ECO:0000256" key="1">
    <source>
        <dbReference type="ARBA" id="ARBA00004585"/>
    </source>
</evidence>
<reference evidence="13 14" key="1">
    <citation type="submission" date="2021-02" db="EMBL/GenBank/DDBJ databases">
        <title>Pan-genome distribution and transcriptional activeness of fungal secondary metabolism genes in Aspergillus section Fumigati.</title>
        <authorList>
            <person name="Takahashi H."/>
            <person name="Umemura M."/>
            <person name="Ninomiya A."/>
            <person name="Kusuya Y."/>
            <person name="Urayama S."/>
            <person name="Shimizu M."/>
            <person name="Watanabe A."/>
            <person name="Kamei K."/>
            <person name="Yaguchi T."/>
            <person name="Hagiwara D."/>
        </authorList>
    </citation>
    <scope>NUCLEOTIDE SEQUENCE [LARGE SCALE GENOMIC DNA]</scope>
    <source>
        <strain evidence="13 14">IFM 47045</strain>
    </source>
</reference>
<feature type="region of interest" description="Disordered" evidence="11">
    <location>
        <begin position="717"/>
        <end position="756"/>
    </location>
</feature>
<evidence type="ECO:0000256" key="5">
    <source>
        <dbReference type="ARBA" id="ARBA00022737"/>
    </source>
</evidence>
<dbReference type="PROSITE" id="PS50920">
    <property type="entry name" value="SOLCAR"/>
    <property type="match status" value="3"/>
</dbReference>
<comment type="subcellular location">
    <subcellularLocation>
        <location evidence="1">Peroxisome membrane</location>
        <topology evidence="1">Multi-pass membrane protein</topology>
    </subcellularLocation>
</comment>
<comment type="similarity">
    <text evidence="2">Belongs to the mitochondrial carrier (TC 2.A.29) family.</text>
</comment>
<dbReference type="GO" id="GO:0015228">
    <property type="term" value="F:coenzyme A transmembrane transporter activity"/>
    <property type="evidence" value="ECO:0007669"/>
    <property type="project" value="TreeGrafter"/>
</dbReference>
<evidence type="ECO:0000313" key="14">
    <source>
        <dbReference type="Proteomes" id="UP000710440"/>
    </source>
</evidence>
<dbReference type="GO" id="GO:0051724">
    <property type="term" value="F:NAD transmembrane transporter activity"/>
    <property type="evidence" value="ECO:0007669"/>
    <property type="project" value="TreeGrafter"/>
</dbReference>
<dbReference type="GO" id="GO:0015217">
    <property type="term" value="F:ADP transmembrane transporter activity"/>
    <property type="evidence" value="ECO:0007669"/>
    <property type="project" value="TreeGrafter"/>
</dbReference>
<evidence type="ECO:0000256" key="3">
    <source>
        <dbReference type="ARBA" id="ARBA00022448"/>
    </source>
</evidence>
<dbReference type="SUPFAM" id="SSF69304">
    <property type="entry name" value="Tricorn protease N-terminal domain"/>
    <property type="match status" value="1"/>
</dbReference>
<keyword evidence="6" id="KW-0496">Mitochondrion</keyword>
<feature type="region of interest" description="Disordered" evidence="11">
    <location>
        <begin position="901"/>
        <end position="920"/>
    </location>
</feature>
<feature type="repeat" description="Solcar" evidence="10">
    <location>
        <begin position="122"/>
        <end position="219"/>
    </location>
</feature>
<dbReference type="SUPFAM" id="SSF50978">
    <property type="entry name" value="WD40 repeat-like"/>
    <property type="match status" value="1"/>
</dbReference>
<organism evidence="13 14">
    <name type="scientific">Aspergillus viridinutans</name>
    <dbReference type="NCBI Taxonomy" id="75553"/>
    <lineage>
        <taxon>Eukaryota</taxon>
        <taxon>Fungi</taxon>
        <taxon>Dikarya</taxon>
        <taxon>Ascomycota</taxon>
        <taxon>Pezizomycotina</taxon>
        <taxon>Eurotiomycetes</taxon>
        <taxon>Eurotiomycetidae</taxon>
        <taxon>Eurotiales</taxon>
        <taxon>Aspergillaceae</taxon>
        <taxon>Aspergillus</taxon>
        <taxon>Aspergillus subgen. Fumigati</taxon>
    </lineage>
</organism>
<dbReference type="RefSeq" id="XP_043123775.1">
    <property type="nucleotide sequence ID" value="XM_043267840.1"/>
</dbReference>
<accession>A0A9P3BQQ9</accession>
<feature type="transmembrane region" description="Helical" evidence="12">
    <location>
        <begin position="78"/>
        <end position="100"/>
    </location>
</feature>
<sequence>MSQSRIQEQKRAVAASAAAQQSDNIAHALAGAGGGILSMVLTYPLITLSTRAQVESKRAHSTTTDAVRRIVQREGFSGLYSGLESALFGISVTNFVYYYWFEWTRAAFEKAAVKAGRASKKLTTAESMIAGAIAGSATVLITNPIWVVNTRMTARKSDAEDQALPGAPEKKTRASTIGTLMDLLRREGPTALFAGVLPALVLVINPILQYTIFEQLKNIVERRRRMTPKDAFYLGALGKILATTITYPYITVKSQMHVASKDGPKESLNGSLKRIIREEGYTGLYKGIVPKVTQSAITAAFLFAFKDVFLLKAWKGASNDVNVLAWSPDGTRFAAGATAQCDEGNMEYNRGNNLVIGDLTCNRLEEVPGHYIIRPPGRVASQRATSDNRLFMSVTAMQWFDDTLFTASYDNTVKLWRFSGNRITNHKTLPHESKVLVMARSNFQENLLATGAQSFRLWNIMESRDAPLTIESRRDLTPTCLAWGSTHDTKHLLLAGMSERDDGLPHTCPAPNGFLTGWHVGEASITPTPFQPNSQNIFDIKWHPTLPRFATASTVGQSQVSRGTRSVVRVFEPLKWKSQTIEFECPALDINDITFCPMNSYYVTASCTNGVTYVWDYRKRDKVLLELPHGEPLNQLDELLEREQDDVGVRMALWGDEINQFYTGASDGIVKQWNILLSQEDALTKDVFGIEEEIMCGAFSSDKSNLLIGDAGGGIHILSTSTSSPREGRDPNEDERKMQFKHAAQPPCDDHASDSESGLVAARKLLNSGKLKRHPIFGVGQGPHYDGPFAGWARPGNPDQPHLASLKPDVKMRQLDGPAPKDRIGLDKESRQLVEAHIQLARIRNQRRNEYKRKRAVDVIDLCSDEEDNQGPERRAQSQRIYIGDFMGIADLRCEVIDLTGDTDTDSEEDPSTARVRSPCSEFPKMGSLLEKLEAGLEEDFWWPDSGQVDPNFPQEA</sequence>
<dbReference type="GO" id="GO:0080122">
    <property type="term" value="F:AMP transmembrane transporter activity"/>
    <property type="evidence" value="ECO:0007669"/>
    <property type="project" value="TreeGrafter"/>
</dbReference>
<feature type="repeat" description="Solcar" evidence="10">
    <location>
        <begin position="226"/>
        <end position="312"/>
    </location>
</feature>
<dbReference type="Pfam" id="PF00400">
    <property type="entry name" value="WD40"/>
    <property type="match status" value="2"/>
</dbReference>
<dbReference type="Gene3D" id="1.50.40.10">
    <property type="entry name" value="Mitochondrial carrier domain"/>
    <property type="match status" value="1"/>
</dbReference>
<keyword evidence="4 10" id="KW-0812">Transmembrane</keyword>
<feature type="transmembrane region" description="Helical" evidence="12">
    <location>
        <begin position="231"/>
        <end position="250"/>
    </location>
</feature>
<dbReference type="GO" id="GO:0005347">
    <property type="term" value="F:ATP transmembrane transporter activity"/>
    <property type="evidence" value="ECO:0007669"/>
    <property type="project" value="TreeGrafter"/>
</dbReference>
<dbReference type="PANTHER" id="PTHR45939">
    <property type="entry name" value="PEROXISOMAL MEMBRANE PROTEIN PMP34-RELATED"/>
    <property type="match status" value="1"/>
</dbReference>
<dbReference type="SMART" id="SM00320">
    <property type="entry name" value="WD40"/>
    <property type="match status" value="7"/>
</dbReference>
<dbReference type="GO" id="GO:0005778">
    <property type="term" value="C:peroxisomal membrane"/>
    <property type="evidence" value="ECO:0007669"/>
    <property type="project" value="UniProtKB-SubCell"/>
</dbReference>
<evidence type="ECO:0000256" key="10">
    <source>
        <dbReference type="PROSITE-ProRule" id="PRU00282"/>
    </source>
</evidence>
<dbReference type="Gene3D" id="2.130.10.10">
    <property type="entry name" value="YVTN repeat-like/Quinoprotein amine dehydrogenase"/>
    <property type="match status" value="1"/>
</dbReference>
<dbReference type="GO" id="GO:0044610">
    <property type="term" value="F:FMN transmembrane transporter activity"/>
    <property type="evidence" value="ECO:0007669"/>
    <property type="project" value="TreeGrafter"/>
</dbReference>
<dbReference type="GeneID" id="66932598"/>
<dbReference type="FunFam" id="2.130.10.10:FF:000969">
    <property type="entry name" value="WD repeat protein"/>
    <property type="match status" value="1"/>
</dbReference>
<gene>
    <name evidence="13" type="ORF">Aspvir_004616</name>
</gene>
<evidence type="ECO:0000256" key="4">
    <source>
        <dbReference type="ARBA" id="ARBA00022692"/>
    </source>
</evidence>
<dbReference type="InterPro" id="IPR015943">
    <property type="entry name" value="WD40/YVTN_repeat-like_dom_sf"/>
</dbReference>
<comment type="caution">
    <text evidence="13">The sequence shown here is derived from an EMBL/GenBank/DDBJ whole genome shotgun (WGS) entry which is preliminary data.</text>
</comment>
<keyword evidence="3" id="KW-0813">Transport</keyword>
<dbReference type="OrthoDB" id="10248252at2759"/>
<keyword evidence="9" id="KW-0576">Peroxisome</keyword>
<dbReference type="AlphaFoldDB" id="A0A9P3BQQ9"/>